<keyword evidence="1" id="KW-1133">Transmembrane helix</keyword>
<feature type="transmembrane region" description="Helical" evidence="1">
    <location>
        <begin position="23"/>
        <end position="43"/>
    </location>
</feature>
<keyword evidence="1" id="KW-0472">Membrane</keyword>
<evidence type="ECO:0000313" key="2">
    <source>
        <dbReference type="EMBL" id="CAB4294826.1"/>
    </source>
</evidence>
<evidence type="ECO:0000256" key="1">
    <source>
        <dbReference type="SAM" id="Phobius"/>
    </source>
</evidence>
<reference evidence="3" key="1">
    <citation type="journal article" date="2020" name="Genome Biol.">
        <title>Gamete binning: chromosome-level and haplotype-resolved genome assembly enabled by high-throughput single-cell sequencing of gamete genomes.</title>
        <authorList>
            <person name="Campoy J.A."/>
            <person name="Sun H."/>
            <person name="Goel M."/>
            <person name="Jiao W.-B."/>
            <person name="Folz-Donahue K."/>
            <person name="Wang N."/>
            <person name="Rubio M."/>
            <person name="Liu C."/>
            <person name="Kukat C."/>
            <person name="Ruiz D."/>
            <person name="Huettel B."/>
            <person name="Schneeberger K."/>
        </authorList>
    </citation>
    <scope>NUCLEOTIDE SEQUENCE [LARGE SCALE GENOMIC DNA]</scope>
    <source>
        <strain evidence="3">cv. Rojo Pasion</strain>
    </source>
</reference>
<gene>
    <name evidence="2" type="ORF">ORAREDHAP_LOCUS5940</name>
</gene>
<keyword evidence="1" id="KW-0812">Transmembrane</keyword>
<dbReference type="AlphaFoldDB" id="A0A6J5W057"/>
<sequence>MRNGISEQEKGRENWLGQLRGGWASMGGGWCLSWAVGPVLLLFRWVGEEKLYNTTVAPAGVADWYYGPTRFSHVYSLYSQQQT</sequence>
<proteinExistence type="predicted"/>
<dbReference type="EMBL" id="CAEKKB010000001">
    <property type="protein sequence ID" value="CAB4294826.1"/>
    <property type="molecule type" value="Genomic_DNA"/>
</dbReference>
<keyword evidence="3" id="KW-1185">Reference proteome</keyword>
<name>A0A6J5W057_PRUAR</name>
<organism evidence="2 3">
    <name type="scientific">Prunus armeniaca</name>
    <name type="common">Apricot</name>
    <name type="synonym">Armeniaca vulgaris</name>
    <dbReference type="NCBI Taxonomy" id="36596"/>
    <lineage>
        <taxon>Eukaryota</taxon>
        <taxon>Viridiplantae</taxon>
        <taxon>Streptophyta</taxon>
        <taxon>Embryophyta</taxon>
        <taxon>Tracheophyta</taxon>
        <taxon>Spermatophyta</taxon>
        <taxon>Magnoliopsida</taxon>
        <taxon>eudicotyledons</taxon>
        <taxon>Gunneridae</taxon>
        <taxon>Pentapetalae</taxon>
        <taxon>rosids</taxon>
        <taxon>fabids</taxon>
        <taxon>Rosales</taxon>
        <taxon>Rosaceae</taxon>
        <taxon>Amygdaloideae</taxon>
        <taxon>Amygdaleae</taxon>
        <taxon>Prunus</taxon>
    </lineage>
</organism>
<dbReference type="Proteomes" id="UP000507245">
    <property type="component" value="Unassembled WGS sequence"/>
</dbReference>
<evidence type="ECO:0000313" key="3">
    <source>
        <dbReference type="Proteomes" id="UP000507245"/>
    </source>
</evidence>
<protein>
    <submittedName>
        <fullName evidence="2">Uncharacterized protein</fullName>
    </submittedName>
</protein>
<accession>A0A6J5W057</accession>